<protein>
    <submittedName>
        <fullName evidence="2">Uncharacterized protein</fullName>
    </submittedName>
</protein>
<comment type="caution">
    <text evidence="2">The sequence shown here is derived from an EMBL/GenBank/DDBJ whole genome shotgun (WGS) entry which is preliminary data.</text>
</comment>
<keyword evidence="3" id="KW-1185">Reference proteome</keyword>
<sequence length="289" mass="33512">MRLFLLPISTRQSLIYCQRINQQLSDKTTYIDKVTAKASNTWLSWEKKDSGWQKKVTDYGNKLFQRLPYEEWGLKSIPPLSARRRSDEIDGKDEVRLEYPELLIEPEKVLDILKMYGSNEKQAFHSKWLWASVIGMPISAPVALLPVIPNLPFFYLCFRAWSHWRARGGSQHLEFLLDKKLIKISSSAILRTAYTEAMMDRKLRDLDMEFDDINLNSSAEPKIVPLRTEEELLLSRSSGALIADYLEVPELAVEIQRAVWQVERSLKAKRELQEEKAKLESANKAHSDQ</sequence>
<dbReference type="Pfam" id="PF10173">
    <property type="entry name" value="Mit_KHE1"/>
    <property type="match status" value="1"/>
</dbReference>
<evidence type="ECO:0000313" key="3">
    <source>
        <dbReference type="Proteomes" id="UP001590950"/>
    </source>
</evidence>
<gene>
    <name evidence="2" type="ORF">N7G274_006760</name>
</gene>
<dbReference type="PANTHER" id="PTHR28062:SF1">
    <property type="entry name" value="TRANSMEMBRANE PROTEIN"/>
    <property type="match status" value="1"/>
</dbReference>
<accession>A0ABR4A308</accession>
<organism evidence="2 3">
    <name type="scientific">Stereocaulon virgatum</name>
    <dbReference type="NCBI Taxonomy" id="373712"/>
    <lineage>
        <taxon>Eukaryota</taxon>
        <taxon>Fungi</taxon>
        <taxon>Dikarya</taxon>
        <taxon>Ascomycota</taxon>
        <taxon>Pezizomycotina</taxon>
        <taxon>Lecanoromycetes</taxon>
        <taxon>OSLEUM clade</taxon>
        <taxon>Lecanoromycetidae</taxon>
        <taxon>Lecanorales</taxon>
        <taxon>Lecanorineae</taxon>
        <taxon>Stereocaulaceae</taxon>
        <taxon>Stereocaulon</taxon>
    </lineage>
</organism>
<evidence type="ECO:0000256" key="1">
    <source>
        <dbReference type="SAM" id="Coils"/>
    </source>
</evidence>
<evidence type="ECO:0000313" key="2">
    <source>
        <dbReference type="EMBL" id="KAL2040317.1"/>
    </source>
</evidence>
<dbReference type="Proteomes" id="UP001590950">
    <property type="component" value="Unassembled WGS sequence"/>
</dbReference>
<feature type="coiled-coil region" evidence="1">
    <location>
        <begin position="255"/>
        <end position="289"/>
    </location>
</feature>
<name>A0ABR4A308_9LECA</name>
<dbReference type="PANTHER" id="PTHR28062">
    <property type="entry name" value="K+-H+ EXCHANGE-LIKE PROTEIN"/>
    <property type="match status" value="1"/>
</dbReference>
<proteinExistence type="predicted"/>
<dbReference type="InterPro" id="IPR018786">
    <property type="entry name" value="Mit_KHE1"/>
</dbReference>
<dbReference type="EMBL" id="JBEFKJ010000021">
    <property type="protein sequence ID" value="KAL2040317.1"/>
    <property type="molecule type" value="Genomic_DNA"/>
</dbReference>
<keyword evidence="1" id="KW-0175">Coiled coil</keyword>
<reference evidence="2 3" key="1">
    <citation type="submission" date="2024-09" db="EMBL/GenBank/DDBJ databases">
        <title>Rethinking Asexuality: The Enigmatic Case of Functional Sexual Genes in Lepraria (Stereocaulaceae).</title>
        <authorList>
            <person name="Doellman M."/>
            <person name="Sun Y."/>
            <person name="Barcenas-Pena A."/>
            <person name="Lumbsch H.T."/>
            <person name="Grewe F."/>
        </authorList>
    </citation>
    <scope>NUCLEOTIDE SEQUENCE [LARGE SCALE GENOMIC DNA]</scope>
    <source>
        <strain evidence="2 3">Mercado 3170</strain>
    </source>
</reference>